<gene>
    <name evidence="2" type="ORF">PPACK8108_LOCUS17458</name>
</gene>
<sequence length="177" mass="20426">MWGILGVAMIHIGFNKSVSGQTRMNILKMGNTSWWIKLMHPQMWSKDIMESFIKWVAAFIILDKMLVDIRDVWEELFMEDETPESHNTITDGNTQNTIQILSRDSQGTVDEAKKQIKLGLLGSSKGRIQLVVLMNLHLKFRNKERTKEIQDLRGNPLDNEEERSDEVGAKDQRKISV</sequence>
<evidence type="ECO:0000313" key="3">
    <source>
        <dbReference type="Proteomes" id="UP001153365"/>
    </source>
</evidence>
<organism evidence="2 3">
    <name type="scientific">Phakopsora pachyrhizi</name>
    <name type="common">Asian soybean rust disease fungus</name>
    <dbReference type="NCBI Taxonomy" id="170000"/>
    <lineage>
        <taxon>Eukaryota</taxon>
        <taxon>Fungi</taxon>
        <taxon>Dikarya</taxon>
        <taxon>Basidiomycota</taxon>
        <taxon>Pucciniomycotina</taxon>
        <taxon>Pucciniomycetes</taxon>
        <taxon>Pucciniales</taxon>
        <taxon>Phakopsoraceae</taxon>
        <taxon>Phakopsora</taxon>
    </lineage>
</organism>
<proteinExistence type="predicted"/>
<keyword evidence="3" id="KW-1185">Reference proteome</keyword>
<protein>
    <submittedName>
        <fullName evidence="2">Uncharacterized protein</fullName>
    </submittedName>
</protein>
<evidence type="ECO:0000256" key="1">
    <source>
        <dbReference type="SAM" id="MobiDB-lite"/>
    </source>
</evidence>
<dbReference type="Proteomes" id="UP001153365">
    <property type="component" value="Unassembled WGS sequence"/>
</dbReference>
<reference evidence="2" key="1">
    <citation type="submission" date="2022-06" db="EMBL/GenBank/DDBJ databases">
        <authorList>
            <consortium name="SYNGENTA / RWTH Aachen University"/>
        </authorList>
    </citation>
    <scope>NUCLEOTIDE SEQUENCE</scope>
</reference>
<name>A0AAV0BCI4_PHAPC</name>
<accession>A0AAV0BCI4</accession>
<comment type="caution">
    <text evidence="2">The sequence shown here is derived from an EMBL/GenBank/DDBJ whole genome shotgun (WGS) entry which is preliminary data.</text>
</comment>
<feature type="compositionally biased region" description="Basic and acidic residues" evidence="1">
    <location>
        <begin position="165"/>
        <end position="177"/>
    </location>
</feature>
<evidence type="ECO:0000313" key="2">
    <source>
        <dbReference type="EMBL" id="CAH7683762.1"/>
    </source>
</evidence>
<dbReference type="EMBL" id="CALTRL010004894">
    <property type="protein sequence ID" value="CAH7683762.1"/>
    <property type="molecule type" value="Genomic_DNA"/>
</dbReference>
<dbReference type="AlphaFoldDB" id="A0AAV0BCI4"/>
<feature type="region of interest" description="Disordered" evidence="1">
    <location>
        <begin position="150"/>
        <end position="177"/>
    </location>
</feature>